<protein>
    <submittedName>
        <fullName evidence="2">Uncharacterized protein</fullName>
    </submittedName>
</protein>
<name>A0ABW3ZJG6_9RHOB</name>
<gene>
    <name evidence="2" type="ORF">ACFQ4E_12250</name>
</gene>
<accession>A0ABW3ZJG6</accession>
<reference evidence="3" key="1">
    <citation type="journal article" date="2019" name="Int. J. Syst. Evol. Microbiol.">
        <title>The Global Catalogue of Microorganisms (GCM) 10K type strain sequencing project: providing services to taxonomists for standard genome sequencing and annotation.</title>
        <authorList>
            <consortium name="The Broad Institute Genomics Platform"/>
            <consortium name="The Broad Institute Genome Sequencing Center for Infectious Disease"/>
            <person name="Wu L."/>
            <person name="Ma J."/>
        </authorList>
    </citation>
    <scope>NUCLEOTIDE SEQUENCE [LARGE SCALE GENOMIC DNA]</scope>
    <source>
        <strain evidence="3">CCUG 62953</strain>
    </source>
</reference>
<dbReference type="EMBL" id="JBHTMU010000020">
    <property type="protein sequence ID" value="MFD1343194.1"/>
    <property type="molecule type" value="Genomic_DNA"/>
</dbReference>
<feature type="signal peptide" evidence="1">
    <location>
        <begin position="1"/>
        <end position="21"/>
    </location>
</feature>
<dbReference type="Proteomes" id="UP001597135">
    <property type="component" value="Unassembled WGS sequence"/>
</dbReference>
<organism evidence="2 3">
    <name type="scientific">Litorisediminicola beolgyonensis</name>
    <dbReference type="NCBI Taxonomy" id="1173614"/>
    <lineage>
        <taxon>Bacteria</taxon>
        <taxon>Pseudomonadati</taxon>
        <taxon>Pseudomonadota</taxon>
        <taxon>Alphaproteobacteria</taxon>
        <taxon>Rhodobacterales</taxon>
        <taxon>Paracoccaceae</taxon>
        <taxon>Litorisediminicola</taxon>
    </lineage>
</organism>
<proteinExistence type="predicted"/>
<sequence length="167" mass="17718">MHHVKCALAALATVAAGPVTAACFGPGTDLFHCTTTKGEKALDICLQDAVAYYRFGAVSGPAELLLADAATDVAMAPWPGIGRTIWEELTFANGHYSYTVHYGIERTPDAPPPMGGVIVRKGDEVIASVDCDPGSLTSHDFYPLFQAKEAAGQVWCRDDGTWRAGCD</sequence>
<keyword evidence="1" id="KW-0732">Signal</keyword>
<evidence type="ECO:0000256" key="1">
    <source>
        <dbReference type="SAM" id="SignalP"/>
    </source>
</evidence>
<comment type="caution">
    <text evidence="2">The sequence shown here is derived from an EMBL/GenBank/DDBJ whole genome shotgun (WGS) entry which is preliminary data.</text>
</comment>
<dbReference type="PROSITE" id="PS51257">
    <property type="entry name" value="PROKAR_LIPOPROTEIN"/>
    <property type="match status" value="1"/>
</dbReference>
<evidence type="ECO:0000313" key="2">
    <source>
        <dbReference type="EMBL" id="MFD1343194.1"/>
    </source>
</evidence>
<keyword evidence="3" id="KW-1185">Reference proteome</keyword>
<feature type="chain" id="PRO_5045064378" evidence="1">
    <location>
        <begin position="22"/>
        <end position="167"/>
    </location>
</feature>
<dbReference type="RefSeq" id="WP_386803926.1">
    <property type="nucleotide sequence ID" value="NZ_JBHTMU010000020.1"/>
</dbReference>
<evidence type="ECO:0000313" key="3">
    <source>
        <dbReference type="Proteomes" id="UP001597135"/>
    </source>
</evidence>